<dbReference type="CDD" id="cd07422">
    <property type="entry name" value="MPP_ApaH"/>
    <property type="match status" value="1"/>
</dbReference>
<dbReference type="PIRSF" id="PIRSF000903">
    <property type="entry name" value="B5n-ttraPtase_sm"/>
    <property type="match status" value="1"/>
</dbReference>
<dbReference type="InterPro" id="IPR029052">
    <property type="entry name" value="Metallo-depent_PP-like"/>
</dbReference>
<evidence type="ECO:0000256" key="6">
    <source>
        <dbReference type="ARBA" id="ARBA00032248"/>
    </source>
</evidence>
<evidence type="ECO:0000256" key="3">
    <source>
        <dbReference type="ARBA" id="ARBA00012506"/>
    </source>
</evidence>
<dbReference type="Gene3D" id="3.60.21.10">
    <property type="match status" value="1"/>
</dbReference>
<keyword evidence="11" id="KW-1185">Reference proteome</keyword>
<feature type="domain" description="Calcineurin-like phosphoesterase" evidence="9">
    <location>
        <begin position="9"/>
        <end position="177"/>
    </location>
</feature>
<comment type="function">
    <text evidence="1">Hydrolyzes diadenosine 5',5'''-P1,P4-tetraphosphate to yield ADP.</text>
</comment>
<dbReference type="AlphaFoldDB" id="A0A388SCP5"/>
<evidence type="ECO:0000313" key="11">
    <source>
        <dbReference type="Proteomes" id="UP000266091"/>
    </source>
</evidence>
<protein>
    <recommendedName>
        <fullName evidence="3">bis(5'-nucleosyl)-tetraphosphatase (symmetrical)</fullName>
        <ecNumber evidence="3">3.6.1.41</ecNumber>
    </recommendedName>
    <alternativeName>
        <fullName evidence="6">Ap4A hydrolase</fullName>
    </alternativeName>
    <alternativeName>
        <fullName evidence="5">Diadenosine 5',5'''-P1,P4-tetraphosphate pyrophosphohydrolase</fullName>
    </alternativeName>
    <alternativeName>
        <fullName evidence="7">Diadenosine tetraphosphatase</fullName>
    </alternativeName>
</protein>
<dbReference type="Pfam" id="PF00149">
    <property type="entry name" value="Metallophos"/>
    <property type="match status" value="1"/>
</dbReference>
<evidence type="ECO:0000256" key="2">
    <source>
        <dbReference type="ARBA" id="ARBA00005419"/>
    </source>
</evidence>
<evidence type="ECO:0000256" key="8">
    <source>
        <dbReference type="ARBA" id="ARBA00049417"/>
    </source>
</evidence>
<dbReference type="EC" id="3.6.1.41" evidence="3"/>
<gene>
    <name evidence="10" type="primary">apaH</name>
    <name evidence="10" type="ORF">MESMUL_07670</name>
</gene>
<evidence type="ECO:0000256" key="7">
    <source>
        <dbReference type="ARBA" id="ARBA00033210"/>
    </source>
</evidence>
<proteinExistence type="inferred from homology"/>
<comment type="caution">
    <text evidence="10">The sequence shown here is derived from an EMBL/GenBank/DDBJ whole genome shotgun (WGS) entry which is preliminary data.</text>
</comment>
<dbReference type="NCBIfam" id="NF001204">
    <property type="entry name" value="PRK00166.1"/>
    <property type="match status" value="1"/>
</dbReference>
<dbReference type="NCBIfam" id="TIGR00668">
    <property type="entry name" value="apaH"/>
    <property type="match status" value="1"/>
</dbReference>
<dbReference type="PANTHER" id="PTHR40942">
    <property type="match status" value="1"/>
</dbReference>
<name>A0A388SCP5_9BURK</name>
<accession>A0A388SCP5</accession>
<reference evidence="10 11" key="1">
    <citation type="journal article" date="2018" name="Int. J. Syst. Evol. Microbiol.">
        <title>Mesosutterella multiformis gen. nov., sp. nov., a member of the family Sutterellaceae and Sutterella megalosphaeroides sp. nov., isolated from human faeces.</title>
        <authorList>
            <person name="Sakamoto M."/>
            <person name="Ikeyama N."/>
            <person name="Kunihiro T."/>
            <person name="Iino T."/>
            <person name="Yuki M."/>
            <person name="Ohkuma M."/>
        </authorList>
    </citation>
    <scope>NUCLEOTIDE SEQUENCE [LARGE SCALE GENOMIC DNA]</scope>
    <source>
        <strain evidence="10 11">4NBBH2</strain>
    </source>
</reference>
<dbReference type="GO" id="GO:0008803">
    <property type="term" value="F:bis(5'-nucleosyl)-tetraphosphatase (symmetrical) activity"/>
    <property type="evidence" value="ECO:0007669"/>
    <property type="project" value="UniProtKB-EC"/>
</dbReference>
<accession>A0A401LJT3</accession>
<evidence type="ECO:0000256" key="5">
    <source>
        <dbReference type="ARBA" id="ARBA00031248"/>
    </source>
</evidence>
<dbReference type="RefSeq" id="WP_306307589.1">
    <property type="nucleotide sequence ID" value="NZ_BGZJ01000001.1"/>
</dbReference>
<sequence>MAGLNTSSVIAIGDLQGCYESLEGLLEQLPDTAPLIFMGDLVNRGPQSLETLRRVKELQESGRAQCLLGNHDLHLLAVAAGHGNVHRRDTITPILEAPDADELIGWLRRQKIAIYEAGALFVHAGVHPSWSLEDALKLAQEAESHLSGDGWKDYLKDMYGPSQWAPDLTGSERMRAIFNAFTRIRFVKEDGTLDFDTREGLAQAPAGLTPWFLRTDRRLLDQLIVIGHWSMLGLMLRPNLIAIDTGCLWGGSLTAIRMSDRRIFMERCPLWCEPSASKPAAK</sequence>
<dbReference type="InterPro" id="IPR004617">
    <property type="entry name" value="ApaH"/>
</dbReference>
<dbReference type="PANTHER" id="PTHR40942:SF4">
    <property type="entry name" value="CYTOCHROME C5"/>
    <property type="match status" value="1"/>
</dbReference>
<dbReference type="Proteomes" id="UP000266091">
    <property type="component" value="Unassembled WGS sequence"/>
</dbReference>
<keyword evidence="4" id="KW-0378">Hydrolase</keyword>
<comment type="similarity">
    <text evidence="2">Belongs to the Ap4A hydrolase family.</text>
</comment>
<comment type="catalytic activity">
    <reaction evidence="8">
        <text>P(1),P(4)-bis(5'-adenosyl) tetraphosphate + H2O = 2 ADP + 2 H(+)</text>
        <dbReference type="Rhea" id="RHEA:24252"/>
        <dbReference type="ChEBI" id="CHEBI:15377"/>
        <dbReference type="ChEBI" id="CHEBI:15378"/>
        <dbReference type="ChEBI" id="CHEBI:58141"/>
        <dbReference type="ChEBI" id="CHEBI:456216"/>
        <dbReference type="EC" id="3.6.1.41"/>
    </reaction>
</comment>
<evidence type="ECO:0000256" key="1">
    <source>
        <dbReference type="ARBA" id="ARBA00003413"/>
    </source>
</evidence>
<dbReference type="SUPFAM" id="SSF56300">
    <property type="entry name" value="Metallo-dependent phosphatases"/>
    <property type="match status" value="1"/>
</dbReference>
<organism evidence="10 11">
    <name type="scientific">Mesosutterella multiformis</name>
    <dbReference type="NCBI Taxonomy" id="2259133"/>
    <lineage>
        <taxon>Bacteria</taxon>
        <taxon>Pseudomonadati</taxon>
        <taxon>Pseudomonadota</taxon>
        <taxon>Betaproteobacteria</taxon>
        <taxon>Burkholderiales</taxon>
        <taxon>Sutterellaceae</taxon>
        <taxon>Mesosutterella</taxon>
    </lineage>
</organism>
<evidence type="ECO:0000259" key="9">
    <source>
        <dbReference type="Pfam" id="PF00149"/>
    </source>
</evidence>
<dbReference type="EMBL" id="BGZJ01000001">
    <property type="protein sequence ID" value="GBO93413.1"/>
    <property type="molecule type" value="Genomic_DNA"/>
</dbReference>
<evidence type="ECO:0000256" key="4">
    <source>
        <dbReference type="ARBA" id="ARBA00022801"/>
    </source>
</evidence>
<dbReference type="InterPro" id="IPR004843">
    <property type="entry name" value="Calcineurin-like_PHP"/>
</dbReference>
<evidence type="ECO:0000313" key="10">
    <source>
        <dbReference type="EMBL" id="GBO93413.1"/>
    </source>
</evidence>